<feature type="chain" id="PRO_5041464187" evidence="1">
    <location>
        <begin position="21"/>
        <end position="162"/>
    </location>
</feature>
<proteinExistence type="predicted"/>
<feature type="signal peptide" evidence="1">
    <location>
        <begin position="1"/>
        <end position="20"/>
    </location>
</feature>
<reference evidence="2" key="1">
    <citation type="submission" date="2023-06" db="EMBL/GenBank/DDBJ databases">
        <authorList>
            <consortium name="Lawrence Berkeley National Laboratory"/>
            <person name="Ahrendt S."/>
            <person name="Sahu N."/>
            <person name="Indic B."/>
            <person name="Wong-Bajracharya J."/>
            <person name="Merenyi Z."/>
            <person name="Ke H.-M."/>
            <person name="Monk M."/>
            <person name="Kocsube S."/>
            <person name="Drula E."/>
            <person name="Lipzen A."/>
            <person name="Balint B."/>
            <person name="Henrissat B."/>
            <person name="Andreopoulos B."/>
            <person name="Martin F.M."/>
            <person name="Harder C.B."/>
            <person name="Rigling D."/>
            <person name="Ford K.L."/>
            <person name="Foster G.D."/>
            <person name="Pangilinan J."/>
            <person name="Papanicolaou A."/>
            <person name="Barry K."/>
            <person name="LaButti K."/>
            <person name="Viragh M."/>
            <person name="Koriabine M."/>
            <person name="Yan M."/>
            <person name="Riley R."/>
            <person name="Champramary S."/>
            <person name="Plett K.L."/>
            <person name="Tsai I.J."/>
            <person name="Slot J."/>
            <person name="Sipos G."/>
            <person name="Plett J."/>
            <person name="Nagy L.G."/>
            <person name="Grigoriev I.V."/>
        </authorList>
    </citation>
    <scope>NUCLEOTIDE SEQUENCE</scope>
    <source>
        <strain evidence="2">CCBAS 213</strain>
    </source>
</reference>
<dbReference type="EMBL" id="JAUEPS010000040">
    <property type="protein sequence ID" value="KAK0448904.1"/>
    <property type="molecule type" value="Genomic_DNA"/>
</dbReference>
<organism evidence="2 3">
    <name type="scientific">Armillaria tabescens</name>
    <name type="common">Ringless honey mushroom</name>
    <name type="synonym">Agaricus tabescens</name>
    <dbReference type="NCBI Taxonomy" id="1929756"/>
    <lineage>
        <taxon>Eukaryota</taxon>
        <taxon>Fungi</taxon>
        <taxon>Dikarya</taxon>
        <taxon>Basidiomycota</taxon>
        <taxon>Agaricomycotina</taxon>
        <taxon>Agaricomycetes</taxon>
        <taxon>Agaricomycetidae</taxon>
        <taxon>Agaricales</taxon>
        <taxon>Marasmiineae</taxon>
        <taxon>Physalacriaceae</taxon>
        <taxon>Desarmillaria</taxon>
    </lineage>
</organism>
<dbReference type="RefSeq" id="XP_060326619.1">
    <property type="nucleotide sequence ID" value="XM_060474050.1"/>
</dbReference>
<name>A0AA39JUB0_ARMTA</name>
<evidence type="ECO:0000313" key="2">
    <source>
        <dbReference type="EMBL" id="KAK0448904.1"/>
    </source>
</evidence>
<sequence length="162" mass="17534">MFSFTLRAIFLAALAALVSADGGVITAPANGTVIMPGESFAFSYDAMADYSVSTYNYTVFLFTKLPSSLFSSTEWSSGHYFGRFDYPNYPAVPYSTHPAPANLTMPDFSKRPSSGWGGGVNVTNATVYLLVLEEWLTGSDNFGLIMSLAINELIYNATDQAL</sequence>
<gene>
    <name evidence="2" type="ORF">EV420DRAFT_1566089</name>
</gene>
<dbReference type="Proteomes" id="UP001175211">
    <property type="component" value="Unassembled WGS sequence"/>
</dbReference>
<evidence type="ECO:0000313" key="3">
    <source>
        <dbReference type="Proteomes" id="UP001175211"/>
    </source>
</evidence>
<comment type="caution">
    <text evidence="2">The sequence shown here is derived from an EMBL/GenBank/DDBJ whole genome shotgun (WGS) entry which is preliminary data.</text>
</comment>
<dbReference type="AlphaFoldDB" id="A0AA39JUB0"/>
<dbReference type="GeneID" id="85357598"/>
<protein>
    <submittedName>
        <fullName evidence="2">Uncharacterized protein</fullName>
    </submittedName>
</protein>
<keyword evidence="3" id="KW-1185">Reference proteome</keyword>
<evidence type="ECO:0000256" key="1">
    <source>
        <dbReference type="SAM" id="SignalP"/>
    </source>
</evidence>
<accession>A0AA39JUB0</accession>
<keyword evidence="1" id="KW-0732">Signal</keyword>